<organism evidence="4 5">
    <name type="scientific">Elliptochloris bilobata</name>
    <dbReference type="NCBI Taxonomy" id="381761"/>
    <lineage>
        <taxon>Eukaryota</taxon>
        <taxon>Viridiplantae</taxon>
        <taxon>Chlorophyta</taxon>
        <taxon>core chlorophytes</taxon>
        <taxon>Trebouxiophyceae</taxon>
        <taxon>Trebouxiophyceae incertae sedis</taxon>
        <taxon>Elliptochloris clade</taxon>
        <taxon>Elliptochloris</taxon>
    </lineage>
</organism>
<accession>A0AAW1RRJ9</accession>
<evidence type="ECO:0000259" key="3">
    <source>
        <dbReference type="Pfam" id="PF14648"/>
    </source>
</evidence>
<comment type="similarity">
    <text evidence="1">Belongs to the FAM91 family.</text>
</comment>
<feature type="domain" description="FAM91 N-terminal" evidence="2">
    <location>
        <begin position="13"/>
        <end position="306"/>
    </location>
</feature>
<dbReference type="EMBL" id="JALJOU010000025">
    <property type="protein sequence ID" value="KAK9836344.1"/>
    <property type="molecule type" value="Genomic_DNA"/>
</dbReference>
<dbReference type="InterPro" id="IPR028091">
    <property type="entry name" value="FAM91_N_dom"/>
</dbReference>
<comment type="caution">
    <text evidence="4">The sequence shown here is derived from an EMBL/GenBank/DDBJ whole genome shotgun (WGS) entry which is preliminary data.</text>
</comment>
<dbReference type="PANTHER" id="PTHR28441:SF2">
    <property type="entry name" value="PROTEIN FAM91A1"/>
    <property type="match status" value="1"/>
</dbReference>
<evidence type="ECO:0000259" key="2">
    <source>
        <dbReference type="Pfam" id="PF14647"/>
    </source>
</evidence>
<evidence type="ECO:0000313" key="4">
    <source>
        <dbReference type="EMBL" id="KAK9836344.1"/>
    </source>
</evidence>
<reference evidence="4 5" key="1">
    <citation type="journal article" date="2024" name="Nat. Commun.">
        <title>Phylogenomics reveals the evolutionary origins of lichenization in chlorophyte algae.</title>
        <authorList>
            <person name="Puginier C."/>
            <person name="Libourel C."/>
            <person name="Otte J."/>
            <person name="Skaloud P."/>
            <person name="Haon M."/>
            <person name="Grisel S."/>
            <person name="Petersen M."/>
            <person name="Berrin J.G."/>
            <person name="Delaux P.M."/>
            <person name="Dal Grande F."/>
            <person name="Keller J."/>
        </authorList>
    </citation>
    <scope>NUCLEOTIDE SEQUENCE [LARGE SCALE GENOMIC DNA]</scope>
    <source>
        <strain evidence="4 5">SAG 245.80</strain>
    </source>
</reference>
<dbReference type="AlphaFoldDB" id="A0AAW1RRJ9"/>
<name>A0AAW1RRJ9_9CHLO</name>
<feature type="domain" description="FAM91 C-terminal" evidence="3">
    <location>
        <begin position="371"/>
        <end position="666"/>
    </location>
</feature>
<dbReference type="PANTHER" id="PTHR28441">
    <property type="entry name" value="PROTEIN FAM91A1"/>
    <property type="match status" value="1"/>
</dbReference>
<dbReference type="InterPro" id="IPR039199">
    <property type="entry name" value="FAM91"/>
</dbReference>
<proteinExistence type="inferred from homology"/>
<sequence length="802" mass="84779">MATEEWIKRAILNGKQYEDLPARVRQVFPVGEYRQKVKEHCIQRGLAWEGTLAATACSEQEYYEDLLAFYRQTYRLFPYHLAEHVCRDLRVSPFRYYTDLLCSALREEQSYDQIPNFTAADVVKVVGIGRNEYIATLNKCKAKKLLWRVNRAIARELLPAEPLPLAKFDWWIAHVVNLGETEFRALTPAELRVCSAAAQAGGARVGDFAGEPGVVDELHRRGLLYFDVPIRPDDHVSIPPLEGFVSNRDSAGGAERGDPVEAVLYAAFVATSARASVAELADMLQVDLSELRAAISIACRLGFASRLPNPRDSDAGPGSATTAAAAAADTFDLGPDDGSSPSAAAQGAPALRDLGGAALGEGDGDGSGQGIALVVDAQVTSYLMMGALSPGLKRHAVTLFEGGRVAGAEVVAELVRELEASAEAAAGFEGEMRELGRTAQALAAALRCVRSAAGGRPVELLRKESLAGLPPAAAARVLSHAYAAVVPVAPLPYPPLPLAPGRPGPTNFGPTAEAATPWLALALYMALRAGPPGVVLVAGQRLWRLPPQLAACTHALLWPWDLDALRAQEAPVPVEAGFLLYTLNDVLSRTALLVQPLTLAPGDDFSDVPCLDIALPLSTQDGRLVEAVDSHSGDVVKIAPPPVLSKALAELGLDRALGSLRLLQLDPPQEATAPGDTAAVLARAAAAPAWTPLQARLGMPLQPLGLCTAVCAQAQAAGFLGAEARRAHAEGQAGLQRHLCQLVAEFGACSNCLGGPPGAPERGEASAAAVDLPLHNLLFDGRALWRLDYSEYTQGVGALCLD</sequence>
<dbReference type="Pfam" id="PF14647">
    <property type="entry name" value="FAM91_N"/>
    <property type="match status" value="1"/>
</dbReference>
<dbReference type="Proteomes" id="UP001445335">
    <property type="component" value="Unassembled WGS sequence"/>
</dbReference>
<evidence type="ECO:0000256" key="1">
    <source>
        <dbReference type="ARBA" id="ARBA00010319"/>
    </source>
</evidence>
<protein>
    <recommendedName>
        <fullName evidence="6">Protein FAM91A1</fullName>
    </recommendedName>
</protein>
<gene>
    <name evidence="4" type="ORF">WJX81_007135</name>
</gene>
<dbReference type="InterPro" id="IPR028097">
    <property type="entry name" value="FAM91_C_dom"/>
</dbReference>
<keyword evidence="5" id="KW-1185">Reference proteome</keyword>
<dbReference type="Pfam" id="PF14648">
    <property type="entry name" value="FAM91_C"/>
    <property type="match status" value="1"/>
</dbReference>
<evidence type="ECO:0000313" key="5">
    <source>
        <dbReference type="Proteomes" id="UP001445335"/>
    </source>
</evidence>
<evidence type="ECO:0008006" key="6">
    <source>
        <dbReference type="Google" id="ProtNLM"/>
    </source>
</evidence>